<dbReference type="SUPFAM" id="SSF81383">
    <property type="entry name" value="F-box domain"/>
    <property type="match status" value="1"/>
</dbReference>
<proteinExistence type="predicted"/>
<keyword evidence="2" id="KW-1185">Reference proteome</keyword>
<dbReference type="AlphaFoldDB" id="A0A136IRK2"/>
<name>A0A136IRK2_9PEZI</name>
<reference evidence="2" key="1">
    <citation type="submission" date="2016-02" db="EMBL/GenBank/DDBJ databases">
        <title>Draft genome sequence of Microdochium bolleyi, a fungal endophyte of beachgrass.</title>
        <authorList>
            <consortium name="DOE Joint Genome Institute"/>
            <person name="David A.S."/>
            <person name="May G."/>
            <person name="Haridas S."/>
            <person name="Lim J."/>
            <person name="Wang M."/>
            <person name="Labutti K."/>
            <person name="Lipzen A."/>
            <person name="Barry K."/>
            <person name="Grigoriev I.V."/>
        </authorList>
    </citation>
    <scope>NUCLEOTIDE SEQUENCE [LARGE SCALE GENOMIC DNA]</scope>
    <source>
        <strain evidence="2">J235TASD1</strain>
    </source>
</reference>
<sequence length="299" mass="33739">MGNVLSPGTFDACHRVLGTPELLDAILLGLPQRDLLVAAQRVSQAWRAHITTSPLLMRRLFLHYYDPRAQDAPLQHREHSSLLLDYFPELIVHDLPTKETSLARPSPRIRALDPHLEKAFAARLNRPEASWQLMHVAMQPVRRIAKFEVRRYGPPSFAVSSARFLELEDFPHGLRMGDLHCEALMRLRPECNWNPPIPLAEQLVLRAKGVSLSCRPVDLLGLFLFFRSVEEHGWQSEAPALDLGDEALATLGHVHAVLIIDKDSVEGSHFDRALEGLPGRQGRVVMPRIDLETARRGFP</sequence>
<dbReference type="InParanoid" id="A0A136IRK2"/>
<evidence type="ECO:0000313" key="2">
    <source>
        <dbReference type="Proteomes" id="UP000070501"/>
    </source>
</evidence>
<dbReference type="OrthoDB" id="3800738at2759"/>
<dbReference type="STRING" id="196109.A0A136IRK2"/>
<evidence type="ECO:0000313" key="1">
    <source>
        <dbReference type="EMBL" id="KXJ87466.1"/>
    </source>
</evidence>
<dbReference type="EMBL" id="KQ964262">
    <property type="protein sequence ID" value="KXJ87466.1"/>
    <property type="molecule type" value="Genomic_DNA"/>
</dbReference>
<dbReference type="Proteomes" id="UP000070501">
    <property type="component" value="Unassembled WGS sequence"/>
</dbReference>
<organism evidence="1 2">
    <name type="scientific">Microdochium bolleyi</name>
    <dbReference type="NCBI Taxonomy" id="196109"/>
    <lineage>
        <taxon>Eukaryota</taxon>
        <taxon>Fungi</taxon>
        <taxon>Dikarya</taxon>
        <taxon>Ascomycota</taxon>
        <taxon>Pezizomycotina</taxon>
        <taxon>Sordariomycetes</taxon>
        <taxon>Xylariomycetidae</taxon>
        <taxon>Xylariales</taxon>
        <taxon>Microdochiaceae</taxon>
        <taxon>Microdochium</taxon>
    </lineage>
</organism>
<dbReference type="InterPro" id="IPR036047">
    <property type="entry name" value="F-box-like_dom_sf"/>
</dbReference>
<accession>A0A136IRK2</accession>
<protein>
    <recommendedName>
        <fullName evidence="3">F-box domain-containing protein</fullName>
    </recommendedName>
</protein>
<gene>
    <name evidence="1" type="ORF">Micbo1qcDRAFT_215835</name>
</gene>
<evidence type="ECO:0008006" key="3">
    <source>
        <dbReference type="Google" id="ProtNLM"/>
    </source>
</evidence>